<comment type="caution">
    <text evidence="1">The sequence shown here is derived from an EMBL/GenBank/DDBJ whole genome shotgun (WGS) entry which is preliminary data.</text>
</comment>
<keyword evidence="2" id="KW-1185">Reference proteome</keyword>
<sequence length="74" mass="8404">MHSEKLSISLPLSLVQFVENYKVASGYKSRSQVISEAVELLRSRELEEAYREASREVDADWDVTVADGLTDEAW</sequence>
<gene>
    <name evidence="1" type="ORF">OGM63_25775</name>
</gene>
<protein>
    <submittedName>
        <fullName evidence="1">Ribbon-helix-helix domain-containing protein</fullName>
    </submittedName>
</protein>
<dbReference type="EMBL" id="JAOWRF010000368">
    <property type="protein sequence ID" value="MCV3216873.1"/>
    <property type="molecule type" value="Genomic_DNA"/>
</dbReference>
<dbReference type="InterPro" id="IPR010985">
    <property type="entry name" value="Ribbon_hlx_hlx"/>
</dbReference>
<reference evidence="1 2" key="1">
    <citation type="submission" date="2022-10" db="EMBL/GenBank/DDBJ databases">
        <title>Identification of biosynthetic pathway for the production of the potent trypsin inhibitor radiosumin.</title>
        <authorList>
            <person name="Fewer D.P."/>
            <person name="Delbaje E."/>
            <person name="Ouyang X."/>
            <person name="Agostino P.D."/>
            <person name="Wahlsten M."/>
            <person name="Jokela J."/>
            <person name="Permi P."/>
            <person name="Haapaniemi E."/>
            <person name="Koistinen H."/>
        </authorList>
    </citation>
    <scope>NUCLEOTIDE SEQUENCE [LARGE SCALE GENOMIC DNA]</scope>
    <source>
        <strain evidence="1 2">NIES-515</strain>
    </source>
</reference>
<evidence type="ECO:0000313" key="2">
    <source>
        <dbReference type="Proteomes" id="UP001526143"/>
    </source>
</evidence>
<dbReference type="Proteomes" id="UP001526143">
    <property type="component" value="Unassembled WGS sequence"/>
</dbReference>
<accession>A0ABT3B670</accession>
<dbReference type="RefSeq" id="WP_263748560.1">
    <property type="nucleotide sequence ID" value="NZ_JAOWRF010000368.1"/>
</dbReference>
<proteinExistence type="predicted"/>
<dbReference type="SUPFAM" id="SSF47598">
    <property type="entry name" value="Ribbon-helix-helix"/>
    <property type="match status" value="1"/>
</dbReference>
<name>A0ABT3B670_9CYAN</name>
<evidence type="ECO:0000313" key="1">
    <source>
        <dbReference type="EMBL" id="MCV3216873.1"/>
    </source>
</evidence>
<organism evidence="1 2">
    <name type="scientific">Plectonema radiosum NIES-515</name>
    <dbReference type="NCBI Taxonomy" id="2986073"/>
    <lineage>
        <taxon>Bacteria</taxon>
        <taxon>Bacillati</taxon>
        <taxon>Cyanobacteriota</taxon>
        <taxon>Cyanophyceae</taxon>
        <taxon>Oscillatoriophycideae</taxon>
        <taxon>Oscillatoriales</taxon>
        <taxon>Microcoleaceae</taxon>
        <taxon>Plectonema</taxon>
    </lineage>
</organism>